<dbReference type="RefSeq" id="WP_263954365.1">
    <property type="nucleotide sequence ID" value="NZ_JAOYFC010000002.1"/>
</dbReference>
<dbReference type="SMART" id="SM00267">
    <property type="entry name" value="GGDEF"/>
    <property type="match status" value="1"/>
</dbReference>
<keyword evidence="1" id="KW-0812">Transmembrane</keyword>
<dbReference type="SUPFAM" id="SSF141868">
    <property type="entry name" value="EAL domain-like"/>
    <property type="match status" value="1"/>
</dbReference>
<dbReference type="Pfam" id="PF00990">
    <property type="entry name" value="GGDEF"/>
    <property type="match status" value="1"/>
</dbReference>
<evidence type="ECO:0000259" key="3">
    <source>
        <dbReference type="PROSITE" id="PS50887"/>
    </source>
</evidence>
<name>A0AAE3J0M5_9RHOB</name>
<feature type="transmembrane region" description="Helical" evidence="1">
    <location>
        <begin position="20"/>
        <end position="36"/>
    </location>
</feature>
<evidence type="ECO:0000313" key="5">
    <source>
        <dbReference type="Proteomes" id="UP001208041"/>
    </source>
</evidence>
<dbReference type="GO" id="GO:0071111">
    <property type="term" value="F:cyclic-guanylate-specific phosphodiesterase activity"/>
    <property type="evidence" value="ECO:0007669"/>
    <property type="project" value="InterPro"/>
</dbReference>
<dbReference type="Gene3D" id="3.20.20.450">
    <property type="entry name" value="EAL domain"/>
    <property type="match status" value="1"/>
</dbReference>
<gene>
    <name evidence="4" type="ORF">OH136_13090</name>
</gene>
<proteinExistence type="predicted"/>
<dbReference type="InterPro" id="IPR035919">
    <property type="entry name" value="EAL_sf"/>
</dbReference>
<dbReference type="EMBL" id="JAOYFC010000002">
    <property type="protein sequence ID" value="MCV6825489.1"/>
    <property type="molecule type" value="Genomic_DNA"/>
</dbReference>
<dbReference type="InterPro" id="IPR000160">
    <property type="entry name" value="GGDEF_dom"/>
</dbReference>
<keyword evidence="5" id="KW-1185">Reference proteome</keyword>
<dbReference type="PANTHER" id="PTHR33121">
    <property type="entry name" value="CYCLIC DI-GMP PHOSPHODIESTERASE PDEF"/>
    <property type="match status" value="1"/>
</dbReference>
<dbReference type="Proteomes" id="UP001208041">
    <property type="component" value="Unassembled WGS sequence"/>
</dbReference>
<keyword evidence="1" id="KW-0472">Membrane</keyword>
<feature type="domain" description="GGDEF" evidence="3">
    <location>
        <begin position="99"/>
        <end position="235"/>
    </location>
</feature>
<dbReference type="InterPro" id="IPR043128">
    <property type="entry name" value="Rev_trsase/Diguanyl_cyclase"/>
</dbReference>
<evidence type="ECO:0000259" key="2">
    <source>
        <dbReference type="PROSITE" id="PS50883"/>
    </source>
</evidence>
<dbReference type="SUPFAM" id="SSF55073">
    <property type="entry name" value="Nucleotide cyclase"/>
    <property type="match status" value="1"/>
</dbReference>
<dbReference type="PROSITE" id="PS50883">
    <property type="entry name" value="EAL"/>
    <property type="match status" value="1"/>
</dbReference>
<feature type="transmembrane region" description="Helical" evidence="1">
    <location>
        <begin position="42"/>
        <end position="61"/>
    </location>
</feature>
<evidence type="ECO:0000313" key="4">
    <source>
        <dbReference type="EMBL" id="MCV6825489.1"/>
    </source>
</evidence>
<dbReference type="CDD" id="cd01948">
    <property type="entry name" value="EAL"/>
    <property type="match status" value="1"/>
</dbReference>
<dbReference type="SMART" id="SM00052">
    <property type="entry name" value="EAL"/>
    <property type="match status" value="1"/>
</dbReference>
<protein>
    <submittedName>
        <fullName evidence="4">Bifunctional diguanylate cyclase/phosphodiesterase</fullName>
    </submittedName>
</protein>
<accession>A0AAE3J0M5</accession>
<reference evidence="4" key="1">
    <citation type="submission" date="2022-10" db="EMBL/GenBank/DDBJ databases">
        <authorList>
            <person name="Yue Y."/>
        </authorList>
    </citation>
    <scope>NUCLEOTIDE SEQUENCE</scope>
    <source>
        <strain evidence="4">Z654</strain>
    </source>
</reference>
<dbReference type="InterPro" id="IPR050706">
    <property type="entry name" value="Cyclic-di-GMP_PDE-like"/>
</dbReference>
<sequence length="513" mass="56478">MQLPNAAPQWRTMLKNPSTLAVFLAFTPTVCVISYWCGGETALLATAILTPILVLLTIGVTKSASRAPYPRDGLTGLHLREDIENALDEFTTAGKAQGKSTVSMRIDLDDFHTILDRYGHRFADDLVLQTSKRLQSILRHDDILARLDGGSFAIAFAPVHRAGLETMIQISGRIQSVLAQAYHIDSTSVYLTASIGFCLEHSIAAPCGTTLLKAAEDALLEANRQSPAGLRAYSPSSKTNQFARSLLLNEIEGALETGQIRAWFQPQISTDTGNVVGFEALARWVHPERGVVAPNEFLPLVEQAGFSERLSELMLFQSLSALRDWDAAGFHVETIGVNFSMAELRNPHLLEKIVWELDRFDLPASRLSIEVLENVVADSSDDMITRNINGLSNLGCKVDLDDFGTGHASISNIRRFSVNRIKIDRSFITKLDKDPEQHQMVSAILTMAERLGMKTLAEGVETKGEHTALAQLGCDHVQGFSISKPMPLDETLGWLERHHAKLRKTAEISRKLG</sequence>
<dbReference type="Gene3D" id="3.30.70.270">
    <property type="match status" value="1"/>
</dbReference>
<dbReference type="NCBIfam" id="TIGR00254">
    <property type="entry name" value="GGDEF"/>
    <property type="match status" value="1"/>
</dbReference>
<dbReference type="InterPro" id="IPR029787">
    <property type="entry name" value="Nucleotide_cyclase"/>
</dbReference>
<comment type="caution">
    <text evidence="4">The sequence shown here is derived from an EMBL/GenBank/DDBJ whole genome shotgun (WGS) entry which is preliminary data.</text>
</comment>
<dbReference type="CDD" id="cd01949">
    <property type="entry name" value="GGDEF"/>
    <property type="match status" value="1"/>
</dbReference>
<dbReference type="PROSITE" id="PS50887">
    <property type="entry name" value="GGDEF"/>
    <property type="match status" value="1"/>
</dbReference>
<dbReference type="AlphaFoldDB" id="A0AAE3J0M5"/>
<dbReference type="InterPro" id="IPR001633">
    <property type="entry name" value="EAL_dom"/>
</dbReference>
<dbReference type="Pfam" id="PF00563">
    <property type="entry name" value="EAL"/>
    <property type="match status" value="1"/>
</dbReference>
<keyword evidence="1" id="KW-1133">Transmembrane helix</keyword>
<feature type="domain" description="EAL" evidence="2">
    <location>
        <begin position="244"/>
        <end position="499"/>
    </location>
</feature>
<dbReference type="PANTHER" id="PTHR33121:SF70">
    <property type="entry name" value="SIGNALING PROTEIN YKOW"/>
    <property type="match status" value="1"/>
</dbReference>
<organism evidence="4 5">
    <name type="scientific">Halocynthiibacter halioticoli</name>
    <dbReference type="NCBI Taxonomy" id="2986804"/>
    <lineage>
        <taxon>Bacteria</taxon>
        <taxon>Pseudomonadati</taxon>
        <taxon>Pseudomonadota</taxon>
        <taxon>Alphaproteobacteria</taxon>
        <taxon>Rhodobacterales</taxon>
        <taxon>Paracoccaceae</taxon>
        <taxon>Halocynthiibacter</taxon>
    </lineage>
</organism>
<evidence type="ECO:0000256" key="1">
    <source>
        <dbReference type="SAM" id="Phobius"/>
    </source>
</evidence>